<gene>
    <name evidence="3" type="ORF">A3D55_02510</name>
</gene>
<organism evidence="3 4">
    <name type="scientific">Candidatus Jorgensenbacteria bacterium RIFCSPHIGHO2_02_FULL_45_20</name>
    <dbReference type="NCBI Taxonomy" id="1798470"/>
    <lineage>
        <taxon>Bacteria</taxon>
        <taxon>Candidatus Joergenseniibacteriota</taxon>
    </lineage>
</organism>
<comment type="caution">
    <text evidence="3">The sequence shown here is derived from an EMBL/GenBank/DDBJ whole genome shotgun (WGS) entry which is preliminary data.</text>
</comment>
<sequence length="112" mass="13303">MLKFILEIVMVSCLGFVVYLFARAMPRIDDTHALSPDNKTKGDIISPYLEKADEWIMTVFEKFLRRAKIWVLRMDNLVNEQLNRFKRDLHNNKKQLTETIEKKEEDATKDEI</sequence>
<feature type="coiled-coil region" evidence="1">
    <location>
        <begin position="79"/>
        <end position="106"/>
    </location>
</feature>
<name>A0A1F6BPI7_9BACT</name>
<protein>
    <submittedName>
        <fullName evidence="3">Uncharacterized protein</fullName>
    </submittedName>
</protein>
<dbReference type="EMBL" id="MFKJ01000012">
    <property type="protein sequence ID" value="OGG38840.1"/>
    <property type="molecule type" value="Genomic_DNA"/>
</dbReference>
<keyword evidence="2" id="KW-0472">Membrane</keyword>
<reference evidence="3 4" key="1">
    <citation type="journal article" date="2016" name="Nat. Commun.">
        <title>Thousands of microbial genomes shed light on interconnected biogeochemical processes in an aquifer system.</title>
        <authorList>
            <person name="Anantharaman K."/>
            <person name="Brown C.T."/>
            <person name="Hug L.A."/>
            <person name="Sharon I."/>
            <person name="Castelle C.J."/>
            <person name="Probst A.J."/>
            <person name="Thomas B.C."/>
            <person name="Singh A."/>
            <person name="Wilkins M.J."/>
            <person name="Karaoz U."/>
            <person name="Brodie E.L."/>
            <person name="Williams K.H."/>
            <person name="Hubbard S.S."/>
            <person name="Banfield J.F."/>
        </authorList>
    </citation>
    <scope>NUCLEOTIDE SEQUENCE [LARGE SCALE GENOMIC DNA]</scope>
</reference>
<keyword evidence="1" id="KW-0175">Coiled coil</keyword>
<keyword evidence="2" id="KW-0812">Transmembrane</keyword>
<dbReference type="Proteomes" id="UP000178825">
    <property type="component" value="Unassembled WGS sequence"/>
</dbReference>
<dbReference type="AlphaFoldDB" id="A0A1F6BPI7"/>
<evidence type="ECO:0000256" key="1">
    <source>
        <dbReference type="SAM" id="Coils"/>
    </source>
</evidence>
<dbReference type="STRING" id="1798470.A3D55_02510"/>
<keyword evidence="2" id="KW-1133">Transmembrane helix</keyword>
<feature type="transmembrane region" description="Helical" evidence="2">
    <location>
        <begin position="6"/>
        <end position="22"/>
    </location>
</feature>
<proteinExistence type="predicted"/>
<accession>A0A1F6BPI7</accession>
<evidence type="ECO:0000313" key="3">
    <source>
        <dbReference type="EMBL" id="OGG38840.1"/>
    </source>
</evidence>
<evidence type="ECO:0000256" key="2">
    <source>
        <dbReference type="SAM" id="Phobius"/>
    </source>
</evidence>
<evidence type="ECO:0000313" key="4">
    <source>
        <dbReference type="Proteomes" id="UP000178825"/>
    </source>
</evidence>